<dbReference type="InterPro" id="IPR029064">
    <property type="entry name" value="Ribosomal_eL30-like_sf"/>
</dbReference>
<dbReference type="Pfam" id="PF22435">
    <property type="entry name" value="MRM3-like_sub_bind"/>
    <property type="match status" value="1"/>
</dbReference>
<protein>
    <submittedName>
        <fullName evidence="6">RNA methyltransferase</fullName>
    </submittedName>
</protein>
<dbReference type="InterPro" id="IPR001537">
    <property type="entry name" value="SpoU_MeTrfase"/>
</dbReference>
<dbReference type="EMBL" id="BSPQ01000005">
    <property type="protein sequence ID" value="GLS90919.1"/>
    <property type="molecule type" value="Genomic_DNA"/>
</dbReference>
<dbReference type="InterPro" id="IPR029028">
    <property type="entry name" value="Alpha/beta_knot_MTases"/>
</dbReference>
<dbReference type="Gene3D" id="3.40.1280.10">
    <property type="match status" value="1"/>
</dbReference>
<dbReference type="RefSeq" id="WP_284204032.1">
    <property type="nucleotide sequence ID" value="NZ_BSPQ01000005.1"/>
</dbReference>
<evidence type="ECO:0000259" key="4">
    <source>
        <dbReference type="Pfam" id="PF00588"/>
    </source>
</evidence>
<dbReference type="PANTHER" id="PTHR43191">
    <property type="entry name" value="RRNA METHYLTRANSFERASE 3"/>
    <property type="match status" value="1"/>
</dbReference>
<organism evidence="6 7">
    <name type="scientific">Psychromonas marina</name>
    <dbReference type="NCBI Taxonomy" id="88364"/>
    <lineage>
        <taxon>Bacteria</taxon>
        <taxon>Pseudomonadati</taxon>
        <taxon>Pseudomonadota</taxon>
        <taxon>Gammaproteobacteria</taxon>
        <taxon>Alteromonadales</taxon>
        <taxon>Psychromonadaceae</taxon>
        <taxon>Psychromonas</taxon>
    </lineage>
</organism>
<comment type="caution">
    <text evidence="6">The sequence shown here is derived from an EMBL/GenBank/DDBJ whole genome shotgun (WGS) entry which is preliminary data.</text>
</comment>
<evidence type="ECO:0000256" key="1">
    <source>
        <dbReference type="ARBA" id="ARBA00007228"/>
    </source>
</evidence>
<keyword evidence="3" id="KW-0808">Transferase</keyword>
<dbReference type="GO" id="GO:0032259">
    <property type="term" value="P:methylation"/>
    <property type="evidence" value="ECO:0007669"/>
    <property type="project" value="UniProtKB-KW"/>
</dbReference>
<dbReference type="PANTHER" id="PTHR43191:SF2">
    <property type="entry name" value="RRNA METHYLTRANSFERASE 3, MITOCHONDRIAL"/>
    <property type="match status" value="1"/>
</dbReference>
<feature type="domain" description="tRNA/rRNA methyltransferase SpoU type" evidence="4">
    <location>
        <begin position="108"/>
        <end position="242"/>
    </location>
</feature>
<gene>
    <name evidence="6" type="ORF">GCM10007916_19860</name>
</gene>
<dbReference type="SUPFAM" id="SSF55315">
    <property type="entry name" value="L30e-like"/>
    <property type="match status" value="1"/>
</dbReference>
<proteinExistence type="inferred from homology"/>
<dbReference type="InterPro" id="IPR051259">
    <property type="entry name" value="rRNA_Methyltransferase"/>
</dbReference>
<dbReference type="InterPro" id="IPR053888">
    <property type="entry name" value="MRM3-like_sub_bind"/>
</dbReference>
<evidence type="ECO:0000259" key="5">
    <source>
        <dbReference type="Pfam" id="PF22435"/>
    </source>
</evidence>
<dbReference type="Proteomes" id="UP001157353">
    <property type="component" value="Unassembled WGS sequence"/>
</dbReference>
<dbReference type="SUPFAM" id="SSF75217">
    <property type="entry name" value="alpha/beta knot"/>
    <property type="match status" value="1"/>
</dbReference>
<comment type="similarity">
    <text evidence="1">Belongs to the class IV-like SAM-binding methyltransferase superfamily. RNA methyltransferase TrmH family.</text>
</comment>
<evidence type="ECO:0000313" key="6">
    <source>
        <dbReference type="EMBL" id="GLS90919.1"/>
    </source>
</evidence>
<dbReference type="GO" id="GO:0008168">
    <property type="term" value="F:methyltransferase activity"/>
    <property type="evidence" value="ECO:0007669"/>
    <property type="project" value="UniProtKB-KW"/>
</dbReference>
<feature type="domain" description="MRM3-like substrate binding" evidence="5">
    <location>
        <begin position="5"/>
        <end position="85"/>
    </location>
</feature>
<evidence type="ECO:0000256" key="2">
    <source>
        <dbReference type="ARBA" id="ARBA00022603"/>
    </source>
</evidence>
<keyword evidence="7" id="KW-1185">Reference proteome</keyword>
<keyword evidence="2 6" id="KW-0489">Methyltransferase</keyword>
<evidence type="ECO:0000256" key="3">
    <source>
        <dbReference type="ARBA" id="ARBA00022679"/>
    </source>
</evidence>
<dbReference type="InterPro" id="IPR029026">
    <property type="entry name" value="tRNA_m1G_MTases_N"/>
</dbReference>
<accession>A0ABQ6E0H1</accession>
<sequence length="247" mass="26815">MISKNQLKLIKALESKKQRKKNGLFIVQGEKNVSELFNSGFTIKQIFATASYINNNGTLLSQHNLVPLITEASEDELKKAGTLVSNNSVLAIVECQDFSVPEISENELILVLDQVGDPGNLGTILRVADWYGIKNVICSPDCADFYNPKVIAATMGSFARVNVSHTDLTEYLGKQAKPVYGAFLEGKNIHQTQLSSSAFIVMGSESHGISAEVGAFVSDKITIPNFGQAESLNVAMATGIILDNFKR</sequence>
<name>A0ABQ6E0H1_9GAMM</name>
<dbReference type="Gene3D" id="3.30.1330.30">
    <property type="match status" value="1"/>
</dbReference>
<evidence type="ECO:0000313" key="7">
    <source>
        <dbReference type="Proteomes" id="UP001157353"/>
    </source>
</evidence>
<dbReference type="Pfam" id="PF00588">
    <property type="entry name" value="SpoU_methylase"/>
    <property type="match status" value="1"/>
</dbReference>
<reference evidence="7" key="1">
    <citation type="journal article" date="2019" name="Int. J. Syst. Evol. Microbiol.">
        <title>The Global Catalogue of Microorganisms (GCM) 10K type strain sequencing project: providing services to taxonomists for standard genome sequencing and annotation.</title>
        <authorList>
            <consortium name="The Broad Institute Genomics Platform"/>
            <consortium name="The Broad Institute Genome Sequencing Center for Infectious Disease"/>
            <person name="Wu L."/>
            <person name="Ma J."/>
        </authorList>
    </citation>
    <scope>NUCLEOTIDE SEQUENCE [LARGE SCALE GENOMIC DNA]</scope>
    <source>
        <strain evidence="7">NBRC 103166</strain>
    </source>
</reference>
<dbReference type="CDD" id="cd18109">
    <property type="entry name" value="SpoU-like_RNA-MTase"/>
    <property type="match status" value="1"/>
</dbReference>